<comment type="similarity">
    <text evidence="3 9">Belongs to the CobD/CbiB family.</text>
</comment>
<feature type="transmembrane region" description="Helical" evidence="9">
    <location>
        <begin position="63"/>
        <end position="85"/>
    </location>
</feature>
<evidence type="ECO:0000256" key="2">
    <source>
        <dbReference type="ARBA" id="ARBA00004953"/>
    </source>
</evidence>
<dbReference type="PANTHER" id="PTHR34308:SF1">
    <property type="entry name" value="COBALAMIN BIOSYNTHESIS PROTEIN CBIB"/>
    <property type="match status" value="1"/>
</dbReference>
<evidence type="ECO:0000313" key="13">
    <source>
        <dbReference type="Proteomes" id="UP000520291"/>
    </source>
</evidence>
<dbReference type="GO" id="GO:0015420">
    <property type="term" value="F:ABC-type vitamin B12 transporter activity"/>
    <property type="evidence" value="ECO:0007669"/>
    <property type="project" value="UniProtKB-UniRule"/>
</dbReference>
<evidence type="ECO:0000313" key="12">
    <source>
        <dbReference type="Proteomes" id="UP000254424"/>
    </source>
</evidence>
<evidence type="ECO:0000256" key="8">
    <source>
        <dbReference type="ARBA" id="ARBA00023136"/>
    </source>
</evidence>
<comment type="function">
    <text evidence="9">Converts cobyric acid to cobinamide by the addition of aminopropanol on the F carboxylic group.</text>
</comment>
<reference evidence="10 13" key="2">
    <citation type="submission" date="2020-04" db="EMBL/GenBank/DDBJ databases">
        <authorList>
            <person name="Hitch T.C.A."/>
            <person name="Wylensek D."/>
            <person name="Clavel T."/>
        </authorList>
    </citation>
    <scope>NUCLEOTIDE SEQUENCE [LARGE SCALE GENOMIC DNA]</scope>
    <source>
        <strain evidence="10 13">WCA3-601-WT-5E</strain>
    </source>
</reference>
<evidence type="ECO:0000256" key="4">
    <source>
        <dbReference type="ARBA" id="ARBA00022475"/>
    </source>
</evidence>
<evidence type="ECO:0000256" key="3">
    <source>
        <dbReference type="ARBA" id="ARBA00006263"/>
    </source>
</evidence>
<evidence type="ECO:0000256" key="1">
    <source>
        <dbReference type="ARBA" id="ARBA00004651"/>
    </source>
</evidence>
<protein>
    <recommendedName>
        <fullName evidence="9">Cobalamin biosynthesis protein CobD</fullName>
    </recommendedName>
</protein>
<sequence length="323" mass="35673">MEDIIIILGIAFNLNLPLLTAWLLDHWLGDPAWLPHPVVAFGKAISFCEHRLNKGNVRFLKGAAMSLLLVAGAYLSALLLLRWAASYSPGLLLTLQVLLIFYCLAGTTLVREVCEVFKAVDRSLEEGRKQVARIVGRDTSGLSAQEVRTAALETLAENLSDGVIAPLFWYALLGVPGMFAYKMVNTLDSMIGYKNERYRRFGCFAAHLDDAANYIPARLTAFLMVVASGRFSLLFFVGKYGSRHASPNSGYPEAALAGILNCRFGGPHNYFGEEVWKPYIGDNERPLTTGDMKVAIRINRCVEWLMIIIVVVTATCMFSPVSL</sequence>
<evidence type="ECO:0000256" key="9">
    <source>
        <dbReference type="HAMAP-Rule" id="MF_00024"/>
    </source>
</evidence>
<dbReference type="GO" id="GO:0009236">
    <property type="term" value="P:cobalamin biosynthetic process"/>
    <property type="evidence" value="ECO:0007669"/>
    <property type="project" value="UniProtKB-UniRule"/>
</dbReference>
<keyword evidence="5 9" id="KW-0169">Cobalamin biosynthesis</keyword>
<gene>
    <name evidence="9 10" type="primary">cobD</name>
    <name evidence="10" type="ORF">HF841_06865</name>
    <name evidence="11" type="ORF">NCTC11155_01087</name>
</gene>
<dbReference type="UniPathway" id="UPA00148"/>
<dbReference type="HAMAP" id="MF_00024">
    <property type="entry name" value="CobD_CbiB"/>
    <property type="match status" value="1"/>
</dbReference>
<organism evidence="11 12">
    <name type="scientific">Bacteroides eggerthii</name>
    <dbReference type="NCBI Taxonomy" id="28111"/>
    <lineage>
        <taxon>Bacteria</taxon>
        <taxon>Pseudomonadati</taxon>
        <taxon>Bacteroidota</taxon>
        <taxon>Bacteroidia</taxon>
        <taxon>Bacteroidales</taxon>
        <taxon>Bacteroidaceae</taxon>
        <taxon>Bacteroides</taxon>
    </lineage>
</organism>
<keyword evidence="7 9" id="KW-1133">Transmembrane helix</keyword>
<reference evidence="11 12" key="1">
    <citation type="submission" date="2018-06" db="EMBL/GenBank/DDBJ databases">
        <authorList>
            <consortium name="Pathogen Informatics"/>
            <person name="Doyle S."/>
        </authorList>
    </citation>
    <scope>NUCLEOTIDE SEQUENCE [LARGE SCALE GENOMIC DNA]</scope>
    <source>
        <strain evidence="11 12">NCTC11155</strain>
    </source>
</reference>
<keyword evidence="8 9" id="KW-0472">Membrane</keyword>
<keyword evidence="4 9" id="KW-1003">Cell membrane</keyword>
<feature type="transmembrane region" description="Helical" evidence="9">
    <location>
        <begin position="91"/>
        <end position="110"/>
    </location>
</feature>
<evidence type="ECO:0000313" key="10">
    <source>
        <dbReference type="EMBL" id="NME85746.1"/>
    </source>
</evidence>
<dbReference type="EMBL" id="JABAGL010000008">
    <property type="protein sequence ID" value="NME85746.1"/>
    <property type="molecule type" value="Genomic_DNA"/>
</dbReference>
<dbReference type="NCBIfam" id="TIGR00380">
    <property type="entry name" value="cobal_cbiB"/>
    <property type="match status" value="1"/>
</dbReference>
<name>A0A380YMF9_9BACE</name>
<dbReference type="Pfam" id="PF03186">
    <property type="entry name" value="CobD_Cbib"/>
    <property type="match status" value="1"/>
</dbReference>
<evidence type="ECO:0000313" key="11">
    <source>
        <dbReference type="EMBL" id="SUV29120.1"/>
    </source>
</evidence>
<dbReference type="RefSeq" id="WP_004291063.1">
    <property type="nucleotide sequence ID" value="NZ_CABKNQ010000018.1"/>
</dbReference>
<dbReference type="AlphaFoldDB" id="A0A380YMF9"/>
<keyword evidence="11" id="KW-0436">Ligase</keyword>
<dbReference type="InterPro" id="IPR004485">
    <property type="entry name" value="Cobalamin_biosynth_CobD/CbiB"/>
</dbReference>
<evidence type="ECO:0000256" key="5">
    <source>
        <dbReference type="ARBA" id="ARBA00022573"/>
    </source>
</evidence>
<evidence type="ECO:0000256" key="6">
    <source>
        <dbReference type="ARBA" id="ARBA00022692"/>
    </source>
</evidence>
<dbReference type="GO" id="GO:0016874">
    <property type="term" value="F:ligase activity"/>
    <property type="evidence" value="ECO:0007669"/>
    <property type="project" value="UniProtKB-KW"/>
</dbReference>
<dbReference type="EMBL" id="UFSX01000001">
    <property type="protein sequence ID" value="SUV29120.1"/>
    <property type="molecule type" value="Genomic_DNA"/>
</dbReference>
<dbReference type="Proteomes" id="UP000254424">
    <property type="component" value="Unassembled WGS sequence"/>
</dbReference>
<dbReference type="STRING" id="483216.BACEGG_02754"/>
<comment type="pathway">
    <text evidence="2 9">Cofactor biosynthesis; adenosylcobalamin biosynthesis.</text>
</comment>
<feature type="transmembrane region" description="Helical" evidence="9">
    <location>
        <begin position="6"/>
        <end position="24"/>
    </location>
</feature>
<comment type="subcellular location">
    <subcellularLocation>
        <location evidence="1 9">Cell membrane</location>
        <topology evidence="1 9">Multi-pass membrane protein</topology>
    </subcellularLocation>
</comment>
<accession>A0A380YMF9</accession>
<proteinExistence type="inferred from homology"/>
<dbReference type="OrthoDB" id="9811967at2"/>
<evidence type="ECO:0000256" key="7">
    <source>
        <dbReference type="ARBA" id="ARBA00022989"/>
    </source>
</evidence>
<dbReference type="GeneID" id="93071011"/>
<dbReference type="PANTHER" id="PTHR34308">
    <property type="entry name" value="COBALAMIN BIOSYNTHESIS PROTEIN CBIB"/>
    <property type="match status" value="1"/>
</dbReference>
<dbReference type="GO" id="GO:0005886">
    <property type="term" value="C:plasma membrane"/>
    <property type="evidence" value="ECO:0007669"/>
    <property type="project" value="UniProtKB-SubCell"/>
</dbReference>
<keyword evidence="6 9" id="KW-0812">Transmembrane</keyword>
<dbReference type="Proteomes" id="UP000520291">
    <property type="component" value="Unassembled WGS sequence"/>
</dbReference>
<feature type="transmembrane region" description="Helical" evidence="9">
    <location>
        <begin position="167"/>
        <end position="184"/>
    </location>
</feature>
<feature type="transmembrane region" description="Helical" evidence="9">
    <location>
        <begin position="301"/>
        <end position="321"/>
    </location>
</feature>
<dbReference type="GO" id="GO:0048472">
    <property type="term" value="F:threonine-phosphate decarboxylase activity"/>
    <property type="evidence" value="ECO:0007669"/>
    <property type="project" value="InterPro"/>
</dbReference>